<gene>
    <name evidence="1" type="ORF">HHI36_016056</name>
</gene>
<dbReference type="Proteomes" id="UP001516400">
    <property type="component" value="Unassembled WGS sequence"/>
</dbReference>
<organism evidence="1 2">
    <name type="scientific">Cryptolaemus montrouzieri</name>
    <dbReference type="NCBI Taxonomy" id="559131"/>
    <lineage>
        <taxon>Eukaryota</taxon>
        <taxon>Metazoa</taxon>
        <taxon>Ecdysozoa</taxon>
        <taxon>Arthropoda</taxon>
        <taxon>Hexapoda</taxon>
        <taxon>Insecta</taxon>
        <taxon>Pterygota</taxon>
        <taxon>Neoptera</taxon>
        <taxon>Endopterygota</taxon>
        <taxon>Coleoptera</taxon>
        <taxon>Polyphaga</taxon>
        <taxon>Cucujiformia</taxon>
        <taxon>Coccinelloidea</taxon>
        <taxon>Coccinellidae</taxon>
        <taxon>Scymninae</taxon>
        <taxon>Scymnini</taxon>
        <taxon>Cryptolaemus</taxon>
    </lineage>
</organism>
<proteinExistence type="predicted"/>
<dbReference type="AlphaFoldDB" id="A0ABD2N893"/>
<dbReference type="EMBL" id="JABFTP020000062">
    <property type="protein sequence ID" value="KAL3274677.1"/>
    <property type="molecule type" value="Genomic_DNA"/>
</dbReference>
<reference evidence="1 2" key="1">
    <citation type="journal article" date="2021" name="BMC Biol.">
        <title>Horizontally acquired antibacterial genes associated with adaptive radiation of ladybird beetles.</title>
        <authorList>
            <person name="Li H.S."/>
            <person name="Tang X.F."/>
            <person name="Huang Y.H."/>
            <person name="Xu Z.Y."/>
            <person name="Chen M.L."/>
            <person name="Du X.Y."/>
            <person name="Qiu B.Y."/>
            <person name="Chen P.T."/>
            <person name="Zhang W."/>
            <person name="Slipinski A."/>
            <person name="Escalona H.E."/>
            <person name="Waterhouse R.M."/>
            <person name="Zwick A."/>
            <person name="Pang H."/>
        </authorList>
    </citation>
    <scope>NUCLEOTIDE SEQUENCE [LARGE SCALE GENOMIC DNA]</scope>
    <source>
        <strain evidence="1">SYSU2018</strain>
    </source>
</reference>
<protein>
    <submittedName>
        <fullName evidence="1">Uncharacterized protein</fullName>
    </submittedName>
</protein>
<accession>A0ABD2N893</accession>
<comment type="caution">
    <text evidence="1">The sequence shown here is derived from an EMBL/GenBank/DDBJ whole genome shotgun (WGS) entry which is preliminary data.</text>
</comment>
<evidence type="ECO:0000313" key="1">
    <source>
        <dbReference type="EMBL" id="KAL3274677.1"/>
    </source>
</evidence>
<name>A0ABD2N893_9CUCU</name>
<sequence length="102" mass="11927">MVLQEESKIKAYVPYIHFHLSKVGLENHLQDILEFVRSKIPNISVKCEELKVKSGEYRSFKISVLANYSSQLLKNTFWPQLLVVKKFVKQNFQKLITQDANT</sequence>
<evidence type="ECO:0000313" key="2">
    <source>
        <dbReference type="Proteomes" id="UP001516400"/>
    </source>
</evidence>
<keyword evidence="2" id="KW-1185">Reference proteome</keyword>